<name>A0A3B0SPH7_9ZZZZ</name>
<organism evidence="1">
    <name type="scientific">hydrothermal vent metagenome</name>
    <dbReference type="NCBI Taxonomy" id="652676"/>
    <lineage>
        <taxon>unclassified sequences</taxon>
        <taxon>metagenomes</taxon>
        <taxon>ecological metagenomes</taxon>
    </lineage>
</organism>
<evidence type="ECO:0000313" key="1">
    <source>
        <dbReference type="EMBL" id="VAW04182.1"/>
    </source>
</evidence>
<gene>
    <name evidence="1" type="ORF">MNBD_ACTINO02-3187</name>
</gene>
<dbReference type="GO" id="GO:0006096">
    <property type="term" value="P:glycolytic process"/>
    <property type="evidence" value="ECO:0007669"/>
    <property type="project" value="InterPro"/>
</dbReference>
<dbReference type="PROSITE" id="PS51463">
    <property type="entry name" value="P_GLUCOSE_ISOMERASE_3"/>
    <property type="match status" value="1"/>
</dbReference>
<proteinExistence type="predicted"/>
<dbReference type="EC" id="5.3.1.9" evidence="1"/>
<dbReference type="SUPFAM" id="SSF53697">
    <property type="entry name" value="SIS domain"/>
    <property type="match status" value="1"/>
</dbReference>
<dbReference type="GO" id="GO:0006094">
    <property type="term" value="P:gluconeogenesis"/>
    <property type="evidence" value="ECO:0007669"/>
    <property type="project" value="InterPro"/>
</dbReference>
<dbReference type="InterPro" id="IPR046348">
    <property type="entry name" value="SIS_dom_sf"/>
</dbReference>
<dbReference type="GO" id="GO:0004347">
    <property type="term" value="F:glucose-6-phosphate isomerase activity"/>
    <property type="evidence" value="ECO:0007669"/>
    <property type="project" value="UniProtKB-EC"/>
</dbReference>
<keyword evidence="1" id="KW-0413">Isomerase</keyword>
<dbReference type="InterPro" id="IPR001672">
    <property type="entry name" value="G6P_Isomerase"/>
</dbReference>
<sequence>SAAERVVLGPDPSHPGVILGAQWGEAARAGRDKLTIVTSDSLRSLPSWIEQLVAESTGKSDTGIVPVPTPPSEHQDSWGQDRVVLFLDTDADPLAITSSSAPSTHLRLTSVEDLGAAMYVLEVATAFAGAVLEIHPFNQPDVQLAKDLAKQALAGDLATPDRPTLDSADPSVGTDLSAFLANHRDGDYVVVLAYLNADAVATEHLESLTDQVRTSTGLPTVLQIGPRYLHSTGQLHKGGPNTGLFIEIVDNPAPDLPIPGQEFTFGELVTAQALADYAALEQRGRRVIRLHVEPAATEALRRVDALLATATERRPGD</sequence>
<feature type="non-terminal residue" evidence="1">
    <location>
        <position position="1"/>
    </location>
</feature>
<dbReference type="EMBL" id="UOEK01000279">
    <property type="protein sequence ID" value="VAW04182.1"/>
    <property type="molecule type" value="Genomic_DNA"/>
</dbReference>
<dbReference type="GO" id="GO:0097367">
    <property type="term" value="F:carbohydrate derivative binding"/>
    <property type="evidence" value="ECO:0007669"/>
    <property type="project" value="InterPro"/>
</dbReference>
<reference evidence="1" key="1">
    <citation type="submission" date="2018-06" db="EMBL/GenBank/DDBJ databases">
        <authorList>
            <person name="Zhirakovskaya E."/>
        </authorList>
    </citation>
    <scope>NUCLEOTIDE SEQUENCE</scope>
</reference>
<dbReference type="AlphaFoldDB" id="A0A3B0SPH7"/>
<dbReference type="Gene3D" id="3.40.50.10490">
    <property type="entry name" value="Glucose-6-phosphate isomerase like protein, domain 1"/>
    <property type="match status" value="2"/>
</dbReference>
<protein>
    <submittedName>
        <fullName evidence="1">Glucose-6-phosphate isomerase</fullName>
        <ecNumber evidence="1">5.3.1.9</ecNumber>
    </submittedName>
</protein>
<accession>A0A3B0SPH7</accession>